<reference evidence="2 3" key="2">
    <citation type="submission" date="2023-06" db="EMBL/GenBank/DDBJ databases">
        <title>Identification and characterization of horizontal gene transfer across gut microbiota members of farm animals based on homology search.</title>
        <authorList>
            <person name="Schwarzerova J."/>
            <person name="Nykrynova M."/>
            <person name="Jureckova K."/>
            <person name="Cejkova D."/>
            <person name="Rychlik I."/>
        </authorList>
    </citation>
    <scope>NUCLEOTIDE SEQUENCE [LARGE SCALE GENOMIC DNA]</scope>
    <source>
        <strain evidence="2 3">ET340</strain>
    </source>
</reference>
<evidence type="ECO:0000313" key="2">
    <source>
        <dbReference type="EMBL" id="MDM8200752.1"/>
    </source>
</evidence>
<evidence type="ECO:0000259" key="1">
    <source>
        <dbReference type="PROSITE" id="PS51677"/>
    </source>
</evidence>
<feature type="domain" description="NodB homology" evidence="1">
    <location>
        <begin position="45"/>
        <end position="272"/>
    </location>
</feature>
<dbReference type="InterPro" id="IPR011330">
    <property type="entry name" value="Glyco_hydro/deAcase_b/a-brl"/>
</dbReference>
<evidence type="ECO:0000313" key="3">
    <source>
        <dbReference type="Proteomes" id="UP001529380"/>
    </source>
</evidence>
<accession>A0ABT7UPD0</accession>
<comment type="caution">
    <text evidence="2">The sequence shown here is derived from an EMBL/GenBank/DDBJ whole genome shotgun (WGS) entry which is preliminary data.</text>
</comment>
<dbReference type="Gene3D" id="3.20.20.370">
    <property type="entry name" value="Glycoside hydrolase/deacetylase"/>
    <property type="match status" value="1"/>
</dbReference>
<organism evidence="2 3">
    <name type="scientific">Allofournierella massiliensis</name>
    <dbReference type="NCBI Taxonomy" id="1650663"/>
    <lineage>
        <taxon>Bacteria</taxon>
        <taxon>Bacillati</taxon>
        <taxon>Bacillota</taxon>
        <taxon>Clostridia</taxon>
        <taxon>Eubacteriales</taxon>
        <taxon>Oscillospiraceae</taxon>
        <taxon>Allofournierella</taxon>
    </lineage>
</organism>
<dbReference type="CDD" id="cd10938">
    <property type="entry name" value="CE4_HpPgdA_like"/>
    <property type="match status" value="1"/>
</dbReference>
<dbReference type="SUPFAM" id="SSF88713">
    <property type="entry name" value="Glycoside hydrolase/deacetylase"/>
    <property type="match status" value="1"/>
</dbReference>
<dbReference type="RefSeq" id="WP_270913675.1">
    <property type="nucleotide sequence ID" value="NZ_JAUDCL010000007.1"/>
</dbReference>
<reference evidence="2 3" key="3">
    <citation type="submission" date="2023-06" db="EMBL/GenBank/DDBJ databases">
        <authorList>
            <person name="Zeman M."/>
            <person name="Kubasova T."/>
            <person name="Jahodarova E."/>
            <person name="Nykrynova M."/>
            <person name="Rychlik I."/>
        </authorList>
    </citation>
    <scope>NUCLEOTIDE SEQUENCE [LARGE SCALE GENOMIC DNA]</scope>
    <source>
        <strain evidence="2 3">ET340</strain>
    </source>
</reference>
<dbReference type="InterPro" id="IPR037950">
    <property type="entry name" value="PgdA-like"/>
</dbReference>
<keyword evidence="3" id="KW-1185">Reference proteome</keyword>
<protein>
    <submittedName>
        <fullName evidence="2">Polysaccharide deacetylase</fullName>
    </submittedName>
</protein>
<proteinExistence type="predicted"/>
<dbReference type="PROSITE" id="PS51677">
    <property type="entry name" value="NODB"/>
    <property type="match status" value="1"/>
</dbReference>
<sequence length="290" mass="32433">MQFEADGKTNGPGIRWPGGARVAVMLTFDFDAEFLRISRAESKGTKIGFTDQSRGEYGPHTGLARCLQVLEDHGVKGTFFVPGAVVERYPEQVKRIHAAGHELAAHGYLHESRRGISEEEEQAILEKSEALLESVTGKKPVGHRGPESIIHPFTPKLLRQRGYLYSSSMKDRDWAYLWPQDETGRALVELPGDVMLDDFTYYYFTFSDPAVRSMYPNRQVLADWCAELDALAAEGDKILVLKLHPQMIGRSSRAAMLGDFIAHAKSRGAWIATCEEVARYVLEWEGGDAQ</sequence>
<dbReference type="Pfam" id="PF01522">
    <property type="entry name" value="Polysacc_deac_1"/>
    <property type="match status" value="1"/>
</dbReference>
<reference evidence="3" key="1">
    <citation type="submission" date="2023-06" db="EMBL/GenBank/DDBJ databases">
        <title>Identification and characterization of horizontal gene transfer across gut microbiota members of farm animals based on homology search.</title>
        <authorList>
            <person name="Zeman M."/>
            <person name="Kubasova T."/>
            <person name="Jahodarova E."/>
            <person name="Nykrynova M."/>
            <person name="Rychlik I."/>
        </authorList>
    </citation>
    <scope>NUCLEOTIDE SEQUENCE [LARGE SCALE GENOMIC DNA]</scope>
    <source>
        <strain evidence="3">ET340</strain>
    </source>
</reference>
<dbReference type="PANTHER" id="PTHR47561:SF1">
    <property type="entry name" value="POLYSACCHARIDE DEACETYLASE FAMILY PROTEIN (AFU_ORTHOLOGUE AFUA_6G05030)"/>
    <property type="match status" value="1"/>
</dbReference>
<dbReference type="EMBL" id="JAUDCL010000007">
    <property type="protein sequence ID" value="MDM8200752.1"/>
    <property type="molecule type" value="Genomic_DNA"/>
</dbReference>
<name>A0ABT7UPD0_9FIRM</name>
<dbReference type="PANTHER" id="PTHR47561">
    <property type="entry name" value="POLYSACCHARIDE DEACETYLASE FAMILY PROTEIN (AFU_ORTHOLOGUE AFUA_6G05030)"/>
    <property type="match status" value="1"/>
</dbReference>
<dbReference type="InterPro" id="IPR002509">
    <property type="entry name" value="NODB_dom"/>
</dbReference>
<gene>
    <name evidence="2" type="ORF">QUW08_05495</name>
</gene>
<dbReference type="Proteomes" id="UP001529380">
    <property type="component" value="Unassembled WGS sequence"/>
</dbReference>